<evidence type="ECO:0000313" key="2">
    <source>
        <dbReference type="Proteomes" id="UP000717696"/>
    </source>
</evidence>
<reference evidence="1" key="1">
    <citation type="journal article" date="2021" name="Nat. Commun.">
        <title>Genetic determinants of endophytism in the Arabidopsis root mycobiome.</title>
        <authorList>
            <person name="Mesny F."/>
            <person name="Miyauchi S."/>
            <person name="Thiergart T."/>
            <person name="Pickel B."/>
            <person name="Atanasova L."/>
            <person name="Karlsson M."/>
            <person name="Huettel B."/>
            <person name="Barry K.W."/>
            <person name="Haridas S."/>
            <person name="Chen C."/>
            <person name="Bauer D."/>
            <person name="Andreopoulos W."/>
            <person name="Pangilinan J."/>
            <person name="LaButti K."/>
            <person name="Riley R."/>
            <person name="Lipzen A."/>
            <person name="Clum A."/>
            <person name="Drula E."/>
            <person name="Henrissat B."/>
            <person name="Kohler A."/>
            <person name="Grigoriev I.V."/>
            <person name="Martin F.M."/>
            <person name="Hacquard S."/>
        </authorList>
    </citation>
    <scope>NUCLEOTIDE SEQUENCE</scope>
    <source>
        <strain evidence="1">MPI-CAGE-AT-0021</strain>
    </source>
</reference>
<dbReference type="AlphaFoldDB" id="A0A9P9DZ64"/>
<dbReference type="Proteomes" id="UP000717696">
    <property type="component" value="Unassembled WGS sequence"/>
</dbReference>
<dbReference type="EMBL" id="JAGMUU010000022">
    <property type="protein sequence ID" value="KAH7127943.1"/>
    <property type="molecule type" value="Genomic_DNA"/>
</dbReference>
<evidence type="ECO:0008006" key="3">
    <source>
        <dbReference type="Google" id="ProtNLM"/>
    </source>
</evidence>
<comment type="caution">
    <text evidence="1">The sequence shown here is derived from an EMBL/GenBank/DDBJ whole genome shotgun (WGS) entry which is preliminary data.</text>
</comment>
<gene>
    <name evidence="1" type="ORF">B0J13DRAFT_530626</name>
</gene>
<evidence type="ECO:0000313" key="1">
    <source>
        <dbReference type="EMBL" id="KAH7127943.1"/>
    </source>
</evidence>
<accession>A0A9P9DZ64</accession>
<name>A0A9P9DZ64_9HYPO</name>
<dbReference type="OrthoDB" id="3766406at2759"/>
<keyword evidence="2" id="KW-1185">Reference proteome</keyword>
<organism evidence="1 2">
    <name type="scientific">Dactylonectria estremocensis</name>
    <dbReference type="NCBI Taxonomy" id="1079267"/>
    <lineage>
        <taxon>Eukaryota</taxon>
        <taxon>Fungi</taxon>
        <taxon>Dikarya</taxon>
        <taxon>Ascomycota</taxon>
        <taxon>Pezizomycotina</taxon>
        <taxon>Sordariomycetes</taxon>
        <taxon>Hypocreomycetidae</taxon>
        <taxon>Hypocreales</taxon>
        <taxon>Nectriaceae</taxon>
        <taxon>Dactylonectria</taxon>
    </lineage>
</organism>
<proteinExistence type="predicted"/>
<sequence>MCFYAIRGWFRRVKRYWVTKRRDPRGKLEKIPHELVTQIGSQLTDASRLSFALTCRPIFDTFFNEDKQPRLATRKDREEFLQLLEKDVANLYFCYDCAVLHPWTYRFGVTYPLFVNRACANSYRHEILLHGYEHLMFYPARLFINRHLHGPSHGLPLSKLEGRWKSNSPNGVRMQVARRARILDGELFVWVSYTFNDTQGQGGNLRRLFEQTDVSICAHVHTTGGYRFPQGKCVVEGLKRPSLEVPFIPCENTTESCPKCLTDYSFKVIRQSKKLGWTVTIDIFKQLGSCRSPFDWKWRCLSERGGLNEPRSLHYKAGVVRERWAMAEGMEKSEAKFVDLPDREIAFIPGMRRCPWNSYTCHRDDHNCATYGLDD</sequence>
<protein>
    <recommendedName>
        <fullName evidence="3">F-box domain-containing protein</fullName>
    </recommendedName>
</protein>